<keyword evidence="8" id="KW-1185">Reference proteome</keyword>
<dbReference type="SMART" id="SM01332">
    <property type="entry name" value="Cyclin_C"/>
    <property type="match status" value="1"/>
</dbReference>
<keyword evidence="1" id="KW-0132">Cell division</keyword>
<evidence type="ECO:0000256" key="2">
    <source>
        <dbReference type="ARBA" id="ARBA00023127"/>
    </source>
</evidence>
<dbReference type="InterPro" id="IPR039361">
    <property type="entry name" value="Cyclin"/>
</dbReference>
<dbReference type="SUPFAM" id="SSF47954">
    <property type="entry name" value="Cyclin-like"/>
    <property type="match status" value="2"/>
</dbReference>
<keyword evidence="2 4" id="KW-0195">Cyclin</keyword>
<dbReference type="Gramene" id="CMI227CT">
    <property type="protein sequence ID" value="CMI227CT"/>
    <property type="gene ID" value="CMI227C"/>
</dbReference>
<dbReference type="STRING" id="280699.M1VC76"/>
<dbReference type="FunFam" id="1.10.472.10:FF:000001">
    <property type="entry name" value="G2/mitotic-specific cyclin"/>
    <property type="match status" value="1"/>
</dbReference>
<reference evidence="7 8" key="1">
    <citation type="journal article" date="2004" name="Nature">
        <title>Genome sequence of the ultrasmall unicellular red alga Cyanidioschyzon merolae 10D.</title>
        <authorList>
            <person name="Matsuzaki M."/>
            <person name="Misumi O."/>
            <person name="Shin-i T."/>
            <person name="Maruyama S."/>
            <person name="Takahara M."/>
            <person name="Miyagishima S."/>
            <person name="Mori T."/>
            <person name="Nishida K."/>
            <person name="Yagisawa F."/>
            <person name="Nishida K."/>
            <person name="Yoshida Y."/>
            <person name="Nishimura Y."/>
            <person name="Nakao S."/>
            <person name="Kobayashi T."/>
            <person name="Momoyama Y."/>
            <person name="Higashiyama T."/>
            <person name="Minoda A."/>
            <person name="Sano M."/>
            <person name="Nomoto H."/>
            <person name="Oishi K."/>
            <person name="Hayashi H."/>
            <person name="Ohta F."/>
            <person name="Nishizaka S."/>
            <person name="Haga S."/>
            <person name="Miura S."/>
            <person name="Morishita T."/>
            <person name="Kabeya Y."/>
            <person name="Terasawa K."/>
            <person name="Suzuki Y."/>
            <person name="Ishii Y."/>
            <person name="Asakawa S."/>
            <person name="Takano H."/>
            <person name="Ohta N."/>
            <person name="Kuroiwa H."/>
            <person name="Tanaka K."/>
            <person name="Shimizu N."/>
            <person name="Sugano S."/>
            <person name="Sato N."/>
            <person name="Nozaki H."/>
            <person name="Ogasawara N."/>
            <person name="Kohara Y."/>
            <person name="Kuroiwa T."/>
        </authorList>
    </citation>
    <scope>NUCLEOTIDE SEQUENCE [LARGE SCALE GENOMIC DNA]</scope>
    <source>
        <strain evidence="7 8">10D</strain>
    </source>
</reference>
<sequence>MEPIRRSRRILGNISNTVRQDVSSSVAGSEGSSALSGRGTLATHAAQVPEALAAAECESSALSNEMLLQALLPRQLPAFTGVVRPIDYSCVRHVDSPDRENHLAVSFLVNDIYTYYRHCEIKWMPNPNYMSLQRDINERMRAILIDWLVDVHERFRLVPEVLYLTVNIIDRFLSECAVARQKLQLVGVTAMLIASKYEEIYAPEVRDFVYISDRAYEREEILHMEAVMLNVLKFDLTIPSALKFLERWLKVAGASEREQYFAKFCLELCLVDYRTLRHAPSMVAASCALVSRRLIAQREWDETLYAHTGYQESNLVDCIDLVTELLQSSKRSSLTAVRRRYVSKRYLGVANLF</sequence>
<dbReference type="SMART" id="SM00385">
    <property type="entry name" value="CYCLIN"/>
    <property type="match status" value="2"/>
</dbReference>
<dbReference type="InterPro" id="IPR006671">
    <property type="entry name" value="Cyclin_N"/>
</dbReference>
<comment type="similarity">
    <text evidence="4">Belongs to the cyclin family.</text>
</comment>
<feature type="domain" description="Cyclin-like" evidence="5">
    <location>
        <begin position="243"/>
        <end position="324"/>
    </location>
</feature>
<feature type="domain" description="Cyclin-like" evidence="5">
    <location>
        <begin position="146"/>
        <end position="230"/>
    </location>
</feature>
<proteinExistence type="inferred from homology"/>
<dbReference type="HOGENOM" id="CLU_020695_2_0_1"/>
<evidence type="ECO:0000259" key="6">
    <source>
        <dbReference type="SMART" id="SM01332"/>
    </source>
</evidence>
<dbReference type="EMBL" id="AP006491">
    <property type="protein sequence ID" value="BAM80097.1"/>
    <property type="molecule type" value="Genomic_DNA"/>
</dbReference>
<evidence type="ECO:0000256" key="3">
    <source>
        <dbReference type="ARBA" id="ARBA00023306"/>
    </source>
</evidence>
<feature type="domain" description="Cyclin C-terminal" evidence="6">
    <location>
        <begin position="239"/>
        <end position="352"/>
    </location>
</feature>
<dbReference type="KEGG" id="cme:CYME_CMI227C"/>
<dbReference type="InterPro" id="IPR013763">
    <property type="entry name" value="Cyclin-like_dom"/>
</dbReference>
<dbReference type="Gene3D" id="1.10.472.10">
    <property type="entry name" value="Cyclin-like"/>
    <property type="match status" value="2"/>
</dbReference>
<protein>
    <submittedName>
        <fullName evidence="7">Probable G2/mitotic-specific cyclin 1</fullName>
    </submittedName>
</protein>
<accession>M1VC76</accession>
<evidence type="ECO:0000313" key="8">
    <source>
        <dbReference type="Proteomes" id="UP000007014"/>
    </source>
</evidence>
<dbReference type="GO" id="GO:0044772">
    <property type="term" value="P:mitotic cell cycle phase transition"/>
    <property type="evidence" value="ECO:0007669"/>
    <property type="project" value="InterPro"/>
</dbReference>
<gene>
    <name evidence="7" type="ORF">CYME_CMI227C</name>
</gene>
<dbReference type="PROSITE" id="PS00292">
    <property type="entry name" value="CYCLINS"/>
    <property type="match status" value="1"/>
</dbReference>
<evidence type="ECO:0000256" key="4">
    <source>
        <dbReference type="RuleBase" id="RU000383"/>
    </source>
</evidence>
<dbReference type="InterPro" id="IPR004367">
    <property type="entry name" value="Cyclin_C-dom"/>
</dbReference>
<dbReference type="InterPro" id="IPR036915">
    <property type="entry name" value="Cyclin-like_sf"/>
</dbReference>
<dbReference type="GO" id="GO:0051301">
    <property type="term" value="P:cell division"/>
    <property type="evidence" value="ECO:0007669"/>
    <property type="project" value="UniProtKB-KW"/>
</dbReference>
<dbReference type="CDD" id="cd20507">
    <property type="entry name" value="CYCLIN_CCNB1-like_rpt1"/>
    <property type="match status" value="1"/>
</dbReference>
<dbReference type="OrthoDB" id="5590282at2759"/>
<keyword evidence="3" id="KW-0131">Cell cycle</keyword>
<dbReference type="eggNOG" id="KOG0653">
    <property type="taxonomic scope" value="Eukaryota"/>
</dbReference>
<dbReference type="GeneID" id="16993612"/>
<dbReference type="Pfam" id="PF00134">
    <property type="entry name" value="Cyclin_N"/>
    <property type="match status" value="1"/>
</dbReference>
<dbReference type="InterPro" id="IPR048258">
    <property type="entry name" value="Cyclins_cyclin-box"/>
</dbReference>
<dbReference type="OMA" id="LLDYKCL"/>
<dbReference type="GO" id="GO:0016538">
    <property type="term" value="F:cyclin-dependent protein serine/threonine kinase regulator activity"/>
    <property type="evidence" value="ECO:0007669"/>
    <property type="project" value="InterPro"/>
</dbReference>
<organism evidence="7 8">
    <name type="scientific">Cyanidioschyzon merolae (strain NIES-3377 / 10D)</name>
    <name type="common">Unicellular red alga</name>
    <dbReference type="NCBI Taxonomy" id="280699"/>
    <lineage>
        <taxon>Eukaryota</taxon>
        <taxon>Rhodophyta</taxon>
        <taxon>Bangiophyceae</taxon>
        <taxon>Cyanidiales</taxon>
        <taxon>Cyanidiaceae</taxon>
        <taxon>Cyanidioschyzon</taxon>
    </lineage>
</organism>
<evidence type="ECO:0000313" key="7">
    <source>
        <dbReference type="EMBL" id="BAM80097.1"/>
    </source>
</evidence>
<dbReference type="Proteomes" id="UP000007014">
    <property type="component" value="Chromosome 9"/>
</dbReference>
<name>M1VC76_CYAM1</name>
<dbReference type="Pfam" id="PF02984">
    <property type="entry name" value="Cyclin_C"/>
    <property type="match status" value="1"/>
</dbReference>
<dbReference type="PANTHER" id="PTHR10177">
    <property type="entry name" value="CYCLINS"/>
    <property type="match status" value="1"/>
</dbReference>
<dbReference type="RefSeq" id="XP_005536383.1">
    <property type="nucleotide sequence ID" value="XM_005536326.1"/>
</dbReference>
<reference evidence="7 8" key="2">
    <citation type="journal article" date="2007" name="BMC Biol.">
        <title>A 100%-complete sequence reveals unusually simple genomic features in the hot-spring red alga Cyanidioschyzon merolae.</title>
        <authorList>
            <person name="Nozaki H."/>
            <person name="Takano H."/>
            <person name="Misumi O."/>
            <person name="Terasawa K."/>
            <person name="Matsuzaki M."/>
            <person name="Maruyama S."/>
            <person name="Nishida K."/>
            <person name="Yagisawa F."/>
            <person name="Yoshida Y."/>
            <person name="Fujiwara T."/>
            <person name="Takio S."/>
            <person name="Tamura K."/>
            <person name="Chung S.J."/>
            <person name="Nakamura S."/>
            <person name="Kuroiwa H."/>
            <person name="Tanaka K."/>
            <person name="Sato N."/>
            <person name="Kuroiwa T."/>
        </authorList>
    </citation>
    <scope>NUCLEOTIDE SEQUENCE [LARGE SCALE GENOMIC DNA]</scope>
    <source>
        <strain evidence="7 8">10D</strain>
    </source>
</reference>
<evidence type="ECO:0000256" key="1">
    <source>
        <dbReference type="ARBA" id="ARBA00022618"/>
    </source>
</evidence>
<dbReference type="AlphaFoldDB" id="M1VC76"/>
<evidence type="ECO:0000259" key="5">
    <source>
        <dbReference type="SMART" id="SM00385"/>
    </source>
</evidence>